<dbReference type="AlphaFoldDB" id="Q2SE75"/>
<sequence length="570" mass="64421">MSALSMDLSEGRRTLVAIETLLTRLRPQPHADCFVVRGSYVSRLWSGPQPRHCKDLDLLFLGDYTPDSFTALIRLLMAQQDASPCRFEPDSLEVLPIWQDSISPGVRYSVNYAIAGIEGTLQLDIAVGDPLVAPPRIVTVPSALQDGATITVPTVAVEIAAAWKLHGLFEHINGGWMSKTLWDLYLFCRYNELDADLLRRATMEAFASRMDPLEICRRLMFGDFGRSKKSRRNWRSLIAEYPHQQIEPMESVLEWLRSYLKPVLQLENDETLLTQSEVITYRVKLLKEDGSEAVRKKLRTLQQKRKLLPFKAYTSIPHLPGSRTGLADKHIDANKAEMLTSRQRHPDDVVIVQEKLDGSCVAALRTDDRVLALGRDGDLADESPNPARRLWAEWVEEHQSRFLDVLAPGERVVGEWLALAHGTRYRLAHEPFVPFDIFTTDNRRIPYAAFHRRVMQAGFTPAHILHIGEPCSIDEALRLLGEGAHGSVDAPEGAVWRLERGEQVLFLGKFVRHGKTDGAYLPENSGRPALWNWHPYLPAFFDEKGEKGREGEEVIHETASKSKTENGETD</sequence>
<proteinExistence type="predicted"/>
<dbReference type="Pfam" id="PF08843">
    <property type="entry name" value="AbiEii"/>
    <property type="match status" value="1"/>
</dbReference>
<dbReference type="InterPro" id="IPR014942">
    <property type="entry name" value="AbiEii"/>
</dbReference>
<evidence type="ECO:0000256" key="1">
    <source>
        <dbReference type="SAM" id="MobiDB-lite"/>
    </source>
</evidence>
<evidence type="ECO:0000259" key="2">
    <source>
        <dbReference type="Pfam" id="PF09414"/>
    </source>
</evidence>
<keyword evidence="4" id="KW-1185">Reference proteome</keyword>
<dbReference type="Pfam" id="PF09414">
    <property type="entry name" value="RNA_ligase"/>
    <property type="match status" value="1"/>
</dbReference>
<feature type="domain" description="RNA ligase" evidence="2">
    <location>
        <begin position="349"/>
        <end position="501"/>
    </location>
</feature>
<dbReference type="OrthoDB" id="506510at2"/>
<dbReference type="eggNOG" id="COG1423">
    <property type="taxonomic scope" value="Bacteria"/>
</dbReference>
<protein>
    <recommendedName>
        <fullName evidence="2">RNA ligase domain-containing protein</fullName>
    </recommendedName>
</protein>
<dbReference type="KEGG" id="hch:HCH_04343"/>
<dbReference type="SUPFAM" id="SSF56091">
    <property type="entry name" value="DNA ligase/mRNA capping enzyme, catalytic domain"/>
    <property type="match status" value="1"/>
</dbReference>
<accession>Q2SE75</accession>
<gene>
    <name evidence="3" type="ordered locus">HCH_04343</name>
</gene>
<dbReference type="Proteomes" id="UP000000238">
    <property type="component" value="Chromosome"/>
</dbReference>
<dbReference type="eggNOG" id="COG2253">
    <property type="taxonomic scope" value="Bacteria"/>
</dbReference>
<reference evidence="3 4" key="1">
    <citation type="journal article" date="2005" name="Nucleic Acids Res.">
        <title>Genomic blueprint of Hahella chejuensis, a marine microbe producing an algicidal agent.</title>
        <authorList>
            <person name="Jeong H."/>
            <person name="Yim J.H."/>
            <person name="Lee C."/>
            <person name="Choi S.-H."/>
            <person name="Park Y.K."/>
            <person name="Yoon S.H."/>
            <person name="Hur C.-G."/>
            <person name="Kang H.-Y."/>
            <person name="Kim D."/>
            <person name="Lee H.H."/>
            <person name="Park K.H."/>
            <person name="Park S.-H."/>
            <person name="Park H.-S."/>
            <person name="Lee H.K."/>
            <person name="Oh T.K."/>
            <person name="Kim J.F."/>
        </authorList>
    </citation>
    <scope>NUCLEOTIDE SEQUENCE [LARGE SCALE GENOMIC DNA]</scope>
    <source>
        <strain evidence="3 4">KCTC 2396</strain>
    </source>
</reference>
<evidence type="ECO:0000313" key="3">
    <source>
        <dbReference type="EMBL" id="ABC31049.1"/>
    </source>
</evidence>
<name>Q2SE75_HAHCH</name>
<dbReference type="EMBL" id="CP000155">
    <property type="protein sequence ID" value="ABC31049.1"/>
    <property type="molecule type" value="Genomic_DNA"/>
</dbReference>
<dbReference type="InterPro" id="IPR021122">
    <property type="entry name" value="RNA_ligase_dom_REL/Rnl2"/>
</dbReference>
<organism evidence="3 4">
    <name type="scientific">Hahella chejuensis (strain KCTC 2396)</name>
    <dbReference type="NCBI Taxonomy" id="349521"/>
    <lineage>
        <taxon>Bacteria</taxon>
        <taxon>Pseudomonadati</taxon>
        <taxon>Pseudomonadota</taxon>
        <taxon>Gammaproteobacteria</taxon>
        <taxon>Oceanospirillales</taxon>
        <taxon>Hahellaceae</taxon>
        <taxon>Hahella</taxon>
    </lineage>
</organism>
<dbReference type="HOGENOM" id="CLU_477998_0_0_6"/>
<feature type="region of interest" description="Disordered" evidence="1">
    <location>
        <begin position="547"/>
        <end position="570"/>
    </location>
</feature>
<evidence type="ECO:0000313" key="4">
    <source>
        <dbReference type="Proteomes" id="UP000000238"/>
    </source>
</evidence>
<dbReference type="RefSeq" id="WP_011398116.1">
    <property type="nucleotide sequence ID" value="NC_007645.1"/>
</dbReference>
<dbReference type="Gene3D" id="3.30.470.30">
    <property type="entry name" value="DNA ligase/mRNA capping enzyme"/>
    <property type="match status" value="1"/>
</dbReference>
<dbReference type="STRING" id="349521.HCH_04343"/>